<proteinExistence type="predicted"/>
<evidence type="ECO:0000259" key="6">
    <source>
        <dbReference type="PROSITE" id="PS50862"/>
    </source>
</evidence>
<keyword evidence="2" id="KW-0547">Nucleotide-binding</keyword>
<evidence type="ECO:0000256" key="3">
    <source>
        <dbReference type="ARBA" id="ARBA00022840"/>
    </source>
</evidence>
<dbReference type="WBParaSite" id="PTRK_0000628000.1">
    <property type="protein sequence ID" value="PTRK_0000628000.1"/>
    <property type="gene ID" value="PTRK_0000628000"/>
</dbReference>
<name>A0A0N4ZEU7_PARTI</name>
<evidence type="ECO:0000256" key="5">
    <source>
        <dbReference type="ARBA" id="ARBA00023146"/>
    </source>
</evidence>
<dbReference type="Gene3D" id="2.40.50.140">
    <property type="entry name" value="Nucleic acid-binding proteins"/>
    <property type="match status" value="1"/>
</dbReference>
<protein>
    <submittedName>
        <fullName evidence="8">AA_TRNA_LIGASE_II domain-containing protein</fullName>
    </submittedName>
</protein>
<keyword evidence="5" id="KW-0030">Aminoacyl-tRNA synthetase</keyword>
<sequence>MLRSITSSNISIKNLKNLNNERKNIIIQGFVKKLQKRGKNYFAHINDGITRDQIQAIIPRNQVEKINVGTSIKICGEWVKSLGNQQDYELLSSSCMVYNINQEQPIKGSNDLLRSIPHLRIKDDTFQMIIKLRSKLNYLTHKYFNENNFVYIDTPLLSLNDCEGAGEAFVVKAQNDDDFFGENNIYLPVSGQLHLEACIGGLPKVYTINGAFRAEKSLSRQHMAEFRMLEVEVGFCDNIEILCELVEDYIKYLCNEFKENEDDIKEIQKIFSDKDNKNNLMGMINDKEFPKLEYNECVEILKKLKKRKTIDGFNKDEEFALINYTNSPLFVTNFPSNQKPFYMKRFTNNGIELYTKSFDFLSPYVGELAGGSIREDSINELKKYDIKNLDWYINLRKHGYPISGGFGIGVDRLMQSMFGISNIKDTIPFPRYYKHCKC</sequence>
<reference evidence="8" key="1">
    <citation type="submission" date="2017-02" db="UniProtKB">
        <authorList>
            <consortium name="WormBaseParasite"/>
        </authorList>
    </citation>
    <scope>IDENTIFICATION</scope>
</reference>
<organism evidence="7 8">
    <name type="scientific">Parastrongyloides trichosuri</name>
    <name type="common">Possum-specific nematode worm</name>
    <dbReference type="NCBI Taxonomy" id="131310"/>
    <lineage>
        <taxon>Eukaryota</taxon>
        <taxon>Metazoa</taxon>
        <taxon>Ecdysozoa</taxon>
        <taxon>Nematoda</taxon>
        <taxon>Chromadorea</taxon>
        <taxon>Rhabditida</taxon>
        <taxon>Tylenchina</taxon>
        <taxon>Panagrolaimomorpha</taxon>
        <taxon>Strongyloidoidea</taxon>
        <taxon>Strongyloididae</taxon>
        <taxon>Parastrongyloides</taxon>
    </lineage>
</organism>
<dbReference type="Pfam" id="PF00152">
    <property type="entry name" value="tRNA-synt_2"/>
    <property type="match status" value="1"/>
</dbReference>
<keyword evidence="3" id="KW-0067">ATP-binding</keyword>
<dbReference type="GO" id="GO:0005524">
    <property type="term" value="F:ATP binding"/>
    <property type="evidence" value="ECO:0007669"/>
    <property type="project" value="UniProtKB-KW"/>
</dbReference>
<dbReference type="PRINTS" id="PR01042">
    <property type="entry name" value="TRNASYNTHASP"/>
</dbReference>
<dbReference type="PROSITE" id="PS50862">
    <property type="entry name" value="AA_TRNA_LIGASE_II"/>
    <property type="match status" value="1"/>
</dbReference>
<dbReference type="InterPro" id="IPR004364">
    <property type="entry name" value="Aa-tRNA-synt_II"/>
</dbReference>
<dbReference type="STRING" id="131310.A0A0N4ZEU7"/>
<dbReference type="PANTHER" id="PTHR22594:SF34">
    <property type="entry name" value="ASPARAGINE--TRNA LIGASE, MITOCHONDRIAL-RELATED"/>
    <property type="match status" value="1"/>
</dbReference>
<dbReference type="AlphaFoldDB" id="A0A0N4ZEU7"/>
<dbReference type="Gene3D" id="3.30.930.10">
    <property type="entry name" value="Bira Bifunctional Protein, Domain 2"/>
    <property type="match status" value="1"/>
</dbReference>
<evidence type="ECO:0000313" key="7">
    <source>
        <dbReference type="Proteomes" id="UP000038045"/>
    </source>
</evidence>
<dbReference type="InterPro" id="IPR012340">
    <property type="entry name" value="NA-bd_OB-fold"/>
</dbReference>
<evidence type="ECO:0000256" key="2">
    <source>
        <dbReference type="ARBA" id="ARBA00022741"/>
    </source>
</evidence>
<evidence type="ECO:0000256" key="1">
    <source>
        <dbReference type="ARBA" id="ARBA00022598"/>
    </source>
</evidence>
<dbReference type="InterPro" id="IPR006195">
    <property type="entry name" value="aa-tRNA-synth_II"/>
</dbReference>
<dbReference type="GO" id="GO:0005739">
    <property type="term" value="C:mitochondrion"/>
    <property type="evidence" value="ECO:0007669"/>
    <property type="project" value="TreeGrafter"/>
</dbReference>
<keyword evidence="4" id="KW-0648">Protein biosynthesis</keyword>
<accession>A0A0N4ZEU7</accession>
<evidence type="ECO:0000313" key="8">
    <source>
        <dbReference type="WBParaSite" id="PTRK_0000628000.1"/>
    </source>
</evidence>
<dbReference type="PANTHER" id="PTHR22594">
    <property type="entry name" value="ASPARTYL/LYSYL-TRNA SYNTHETASE"/>
    <property type="match status" value="1"/>
</dbReference>
<dbReference type="Proteomes" id="UP000038045">
    <property type="component" value="Unplaced"/>
</dbReference>
<dbReference type="InterPro" id="IPR002312">
    <property type="entry name" value="Asp/Asn-tRNA-synth_IIb"/>
</dbReference>
<dbReference type="GO" id="GO:0004816">
    <property type="term" value="F:asparagine-tRNA ligase activity"/>
    <property type="evidence" value="ECO:0007669"/>
    <property type="project" value="TreeGrafter"/>
</dbReference>
<keyword evidence="7" id="KW-1185">Reference proteome</keyword>
<dbReference type="SUPFAM" id="SSF50249">
    <property type="entry name" value="Nucleic acid-binding proteins"/>
    <property type="match status" value="1"/>
</dbReference>
<dbReference type="SUPFAM" id="SSF55681">
    <property type="entry name" value="Class II aaRS and biotin synthetases"/>
    <property type="match status" value="1"/>
</dbReference>
<keyword evidence="1" id="KW-0436">Ligase</keyword>
<evidence type="ECO:0000256" key="4">
    <source>
        <dbReference type="ARBA" id="ARBA00022917"/>
    </source>
</evidence>
<dbReference type="InterPro" id="IPR045864">
    <property type="entry name" value="aa-tRNA-synth_II/BPL/LPL"/>
</dbReference>
<dbReference type="GO" id="GO:0006421">
    <property type="term" value="P:asparaginyl-tRNA aminoacylation"/>
    <property type="evidence" value="ECO:0007669"/>
    <property type="project" value="TreeGrafter"/>
</dbReference>
<feature type="domain" description="Aminoacyl-transfer RNA synthetases class-II family profile" evidence="6">
    <location>
        <begin position="130"/>
        <end position="428"/>
    </location>
</feature>